<comment type="caution">
    <text evidence="1">The sequence shown here is derived from an EMBL/GenBank/DDBJ whole genome shotgun (WGS) entry which is preliminary data.</text>
</comment>
<evidence type="ECO:0008006" key="3">
    <source>
        <dbReference type="Google" id="ProtNLM"/>
    </source>
</evidence>
<dbReference type="AlphaFoldDB" id="A0A841GWC0"/>
<proteinExistence type="predicted"/>
<dbReference type="RefSeq" id="WP_170039795.1">
    <property type="nucleotide sequence ID" value="NZ_JABDTL010000002.1"/>
</dbReference>
<evidence type="ECO:0000313" key="2">
    <source>
        <dbReference type="Proteomes" id="UP000582837"/>
    </source>
</evidence>
<accession>A0A841GWC0</accession>
<protein>
    <recommendedName>
        <fullName evidence="3">Serine kinase</fullName>
    </recommendedName>
</protein>
<evidence type="ECO:0000313" key="1">
    <source>
        <dbReference type="EMBL" id="MBB6070064.1"/>
    </source>
</evidence>
<dbReference type="SUPFAM" id="SSF53795">
    <property type="entry name" value="PEP carboxykinase-like"/>
    <property type="match status" value="1"/>
</dbReference>
<organism evidence="1 2">
    <name type="scientific">Longimicrobium terrae</name>
    <dbReference type="NCBI Taxonomy" id="1639882"/>
    <lineage>
        <taxon>Bacteria</taxon>
        <taxon>Pseudomonadati</taxon>
        <taxon>Gemmatimonadota</taxon>
        <taxon>Longimicrobiia</taxon>
        <taxon>Longimicrobiales</taxon>
        <taxon>Longimicrobiaceae</taxon>
        <taxon>Longimicrobium</taxon>
    </lineage>
</organism>
<gene>
    <name evidence="1" type="ORF">HNQ61_001681</name>
</gene>
<dbReference type="EMBL" id="JACHIA010000003">
    <property type="protein sequence ID" value="MBB6070064.1"/>
    <property type="molecule type" value="Genomic_DNA"/>
</dbReference>
<dbReference type="Proteomes" id="UP000582837">
    <property type="component" value="Unassembled WGS sequence"/>
</dbReference>
<sequence>MIVRSLLQDGSLRAEIDPALARAAERWLPLIPVDEERRPGARVLRISGGAPADPPPSSDPTLRIGNVSGWVDADGAVLAGVSGLRGTVRLDGGAELAVADAAPFGSSEWDVFTAATLAGALLLGRMGRALVHAAVPVDADGRAWLLVGDTHAGKTTTCANLLQAGWRYVSDDHVILRAVPGGIEAEGWPRPFHLDEGWESGAPLHRRGTTDPHARWPGRWVRSAPLAGLLFPRVEADQPTALERVSAAEALGRLMRQSPWLLADRGAARQILALLQAAAELPSWSLRLGLDSYADPALLADRVTAGVSG</sequence>
<dbReference type="InterPro" id="IPR027417">
    <property type="entry name" value="P-loop_NTPase"/>
</dbReference>
<name>A0A841GWC0_9BACT</name>
<dbReference type="Gene3D" id="3.40.50.300">
    <property type="entry name" value="P-loop containing nucleotide triphosphate hydrolases"/>
    <property type="match status" value="1"/>
</dbReference>
<keyword evidence="2" id="KW-1185">Reference proteome</keyword>
<reference evidence="1 2" key="1">
    <citation type="submission" date="2020-08" db="EMBL/GenBank/DDBJ databases">
        <title>Genomic Encyclopedia of Type Strains, Phase IV (KMG-IV): sequencing the most valuable type-strain genomes for metagenomic binning, comparative biology and taxonomic classification.</title>
        <authorList>
            <person name="Goeker M."/>
        </authorList>
    </citation>
    <scope>NUCLEOTIDE SEQUENCE [LARGE SCALE GENOMIC DNA]</scope>
    <source>
        <strain evidence="1 2">DSM 29007</strain>
    </source>
</reference>